<protein>
    <submittedName>
        <fullName evidence="5">Methylglyoxal reductase (NADPH-dependent) gre2</fullName>
        <ecNumber evidence="5">1.1.1.283</ecNumber>
    </submittedName>
</protein>
<accession>A0ABR0JVF4</accession>
<dbReference type="InterPro" id="IPR036291">
    <property type="entry name" value="NAD(P)-bd_dom_sf"/>
</dbReference>
<feature type="domain" description="NAD-dependent epimerase/dehydratase" evidence="4">
    <location>
        <begin position="3"/>
        <end position="257"/>
    </location>
</feature>
<dbReference type="CDD" id="cd05227">
    <property type="entry name" value="AR_SDR_e"/>
    <property type="match status" value="1"/>
</dbReference>
<feature type="compositionally biased region" description="Basic and acidic residues" evidence="3">
    <location>
        <begin position="353"/>
        <end position="364"/>
    </location>
</feature>
<evidence type="ECO:0000313" key="6">
    <source>
        <dbReference type="Proteomes" id="UP001345013"/>
    </source>
</evidence>
<dbReference type="Proteomes" id="UP001345013">
    <property type="component" value="Unassembled WGS sequence"/>
</dbReference>
<dbReference type="PANTHER" id="PTHR10366:SF564">
    <property type="entry name" value="STEROL-4-ALPHA-CARBOXYLATE 3-DEHYDROGENASE, DECARBOXYLATING"/>
    <property type="match status" value="1"/>
</dbReference>
<organism evidence="5 6">
    <name type="scientific">Lithohypha guttulata</name>
    <dbReference type="NCBI Taxonomy" id="1690604"/>
    <lineage>
        <taxon>Eukaryota</taxon>
        <taxon>Fungi</taxon>
        <taxon>Dikarya</taxon>
        <taxon>Ascomycota</taxon>
        <taxon>Pezizomycotina</taxon>
        <taxon>Eurotiomycetes</taxon>
        <taxon>Chaetothyriomycetidae</taxon>
        <taxon>Chaetothyriales</taxon>
        <taxon>Trichomeriaceae</taxon>
        <taxon>Lithohypha</taxon>
    </lineage>
</organism>
<comment type="caution">
    <text evidence="5">The sequence shown here is derived from an EMBL/GenBank/DDBJ whole genome shotgun (WGS) entry which is preliminary data.</text>
</comment>
<dbReference type="PANTHER" id="PTHR10366">
    <property type="entry name" value="NAD DEPENDENT EPIMERASE/DEHYDRATASE"/>
    <property type="match status" value="1"/>
</dbReference>
<evidence type="ECO:0000256" key="1">
    <source>
        <dbReference type="ARBA" id="ARBA00023002"/>
    </source>
</evidence>
<gene>
    <name evidence="5" type="primary">GRE2_2</name>
    <name evidence="5" type="ORF">LTR24_010056</name>
</gene>
<name>A0ABR0JVF4_9EURO</name>
<evidence type="ECO:0000256" key="2">
    <source>
        <dbReference type="ARBA" id="ARBA00023445"/>
    </source>
</evidence>
<proteinExistence type="inferred from homology"/>
<evidence type="ECO:0000313" key="5">
    <source>
        <dbReference type="EMBL" id="KAK5074634.1"/>
    </source>
</evidence>
<dbReference type="EC" id="1.1.1.283" evidence="5"/>
<sequence>MKVLLTGGSGFIAAHVVERLLSRGYEIVTTVRSPAKGSFITSKYPSARISIAIVEDISQPSSFDDVIKKHSPLDAVIHTASPFHYNVQDNEKDLLNPAIMGTTSVLRALKQYGGDSVKRVVITSSFAAMTNPANPPDVYNEDAWNPMTWEDAVTTKNPQVAYRGSKKFAETAAWDFIEKEQPLPFTLTVLNPPFVFGPILHELKSLDSINTSNKRALNIIQGKKHEGPIGSSLYVDVRDLAEAHVRAVEPKYAAAQGKRIFMTAGPFTDLYVAERIREKFPSIRERITDDLLQNLGEKSAPMKFEVDNSRSKEVLGMEYRSTEETITDTVQSLLDHAKAKPKVQTLAATSRTTTRDQDHQKYRQDQSTANGQSHKEALLVSILLPFIVPWRARKFRVVPVEWATTDHHTGLWNEFRVFQWM</sequence>
<feature type="region of interest" description="Disordered" evidence="3">
    <location>
        <begin position="342"/>
        <end position="370"/>
    </location>
</feature>
<comment type="similarity">
    <text evidence="2">Belongs to the NAD(P)-dependent epimerase/dehydratase family. Dihydroflavonol-4-reductase subfamily.</text>
</comment>
<dbReference type="SUPFAM" id="SSF51735">
    <property type="entry name" value="NAD(P)-binding Rossmann-fold domains"/>
    <property type="match status" value="1"/>
</dbReference>
<dbReference type="Gene3D" id="3.40.50.720">
    <property type="entry name" value="NAD(P)-binding Rossmann-like Domain"/>
    <property type="match status" value="1"/>
</dbReference>
<dbReference type="Pfam" id="PF01370">
    <property type="entry name" value="Epimerase"/>
    <property type="match status" value="1"/>
</dbReference>
<keyword evidence="6" id="KW-1185">Reference proteome</keyword>
<evidence type="ECO:0000259" key="4">
    <source>
        <dbReference type="Pfam" id="PF01370"/>
    </source>
</evidence>
<dbReference type="InterPro" id="IPR050425">
    <property type="entry name" value="NAD(P)_dehydrat-like"/>
</dbReference>
<evidence type="ECO:0000256" key="3">
    <source>
        <dbReference type="SAM" id="MobiDB-lite"/>
    </source>
</evidence>
<dbReference type="InterPro" id="IPR001509">
    <property type="entry name" value="Epimerase_deHydtase"/>
</dbReference>
<dbReference type="EMBL" id="JAVRRG010000267">
    <property type="protein sequence ID" value="KAK5074634.1"/>
    <property type="molecule type" value="Genomic_DNA"/>
</dbReference>
<dbReference type="GO" id="GO:0043892">
    <property type="term" value="F:methylglyoxal reductase (NADPH) activity"/>
    <property type="evidence" value="ECO:0007669"/>
    <property type="project" value="UniProtKB-EC"/>
</dbReference>
<reference evidence="5 6" key="1">
    <citation type="submission" date="2023-08" db="EMBL/GenBank/DDBJ databases">
        <title>Black Yeasts Isolated from many extreme environments.</title>
        <authorList>
            <person name="Coleine C."/>
            <person name="Stajich J.E."/>
            <person name="Selbmann L."/>
        </authorList>
    </citation>
    <scope>NUCLEOTIDE SEQUENCE [LARGE SCALE GENOMIC DNA]</scope>
    <source>
        <strain evidence="5 6">CCFEE 5885</strain>
    </source>
</reference>
<keyword evidence="1 5" id="KW-0560">Oxidoreductase</keyword>